<dbReference type="RefSeq" id="WP_011373400.1">
    <property type="nucleotide sequence ID" value="NC_007575.1"/>
</dbReference>
<keyword evidence="1" id="KW-0732">Signal</keyword>
<evidence type="ECO:0008006" key="4">
    <source>
        <dbReference type="Google" id="ProtNLM"/>
    </source>
</evidence>
<evidence type="ECO:0000313" key="2">
    <source>
        <dbReference type="EMBL" id="ABB45060.1"/>
    </source>
</evidence>
<dbReference type="Proteomes" id="UP000002714">
    <property type="component" value="Chromosome"/>
</dbReference>
<keyword evidence="3" id="KW-1185">Reference proteome</keyword>
<dbReference type="KEGG" id="tdn:Suden_1786"/>
<feature type="chain" id="PRO_5004219708" description="DUF4476 domain-containing protein" evidence="1">
    <location>
        <begin position="19"/>
        <end position="145"/>
    </location>
</feature>
<proteinExistence type="predicted"/>
<name>Q30PM1_SULDN</name>
<accession>Q30PM1</accession>
<evidence type="ECO:0000313" key="3">
    <source>
        <dbReference type="Proteomes" id="UP000002714"/>
    </source>
</evidence>
<protein>
    <recommendedName>
        <fullName evidence="4">DUF4476 domain-containing protein</fullName>
    </recommendedName>
</protein>
<dbReference type="EMBL" id="CP000153">
    <property type="protein sequence ID" value="ABB45060.1"/>
    <property type="molecule type" value="Genomic_DNA"/>
</dbReference>
<dbReference type="OrthoDB" id="55927at213849"/>
<sequence>MNKRILIITVFLSNVVFATLTPLPPTQSSLKNSTINSLSNMATLNLYNRGLDKAVAKKKISDSLRGDENSNDLMMQNILNQLDVLSREDLVKFVSDAALHSRDVDLSSYGTLLCMVQKNSKTTLDKTVLEKLQKIALENQNIRSL</sequence>
<dbReference type="STRING" id="326298.Suden_1786"/>
<reference evidence="2 3" key="1">
    <citation type="journal article" date="2008" name="Appl. Environ. Microbiol.">
        <title>Genome of the epsilonproteobacterial chemolithoautotroph Sulfurimonas denitrificans.</title>
        <authorList>
            <person name="Sievert S.M."/>
            <person name="Scott K.M."/>
            <person name="Klotz M.G."/>
            <person name="Chain P.S.G."/>
            <person name="Hauser L.J."/>
            <person name="Hemp J."/>
            <person name="Huegler M."/>
            <person name="Land M."/>
            <person name="Lapidus A."/>
            <person name="Larimer F.W."/>
            <person name="Lucas S."/>
            <person name="Malfatti S.A."/>
            <person name="Meyer F."/>
            <person name="Paulsen I.T."/>
            <person name="Ren Q."/>
            <person name="Simon J."/>
            <person name="Bailey K."/>
            <person name="Diaz E."/>
            <person name="Fitzpatrick K.A."/>
            <person name="Glover B."/>
            <person name="Gwatney N."/>
            <person name="Korajkic A."/>
            <person name="Long A."/>
            <person name="Mobberley J.M."/>
            <person name="Pantry S.N."/>
            <person name="Pazder G."/>
            <person name="Peterson S."/>
            <person name="Quintanilla J.D."/>
            <person name="Sprinkle R."/>
            <person name="Stephens J."/>
            <person name="Thomas P."/>
            <person name="Vaughn R."/>
            <person name="Weber M.J."/>
            <person name="Wooten L.L."/>
        </authorList>
    </citation>
    <scope>NUCLEOTIDE SEQUENCE [LARGE SCALE GENOMIC DNA]</scope>
    <source>
        <strain evidence="3">ATCC 33889 / DSM 1251</strain>
    </source>
</reference>
<gene>
    <name evidence="2" type="ordered locus">Suden_1786</name>
</gene>
<dbReference type="HOGENOM" id="CLU_1785898_0_0_7"/>
<organism evidence="2 3">
    <name type="scientific">Sulfurimonas denitrificans (strain ATCC 33889 / DSM 1251)</name>
    <name type="common">Thiomicrospira denitrificans (strain ATCC 33889 / DSM 1251)</name>
    <dbReference type="NCBI Taxonomy" id="326298"/>
    <lineage>
        <taxon>Bacteria</taxon>
        <taxon>Pseudomonadati</taxon>
        <taxon>Campylobacterota</taxon>
        <taxon>Epsilonproteobacteria</taxon>
        <taxon>Campylobacterales</taxon>
        <taxon>Sulfurimonadaceae</taxon>
        <taxon>Sulfurimonas</taxon>
    </lineage>
</organism>
<evidence type="ECO:0000256" key="1">
    <source>
        <dbReference type="SAM" id="SignalP"/>
    </source>
</evidence>
<feature type="signal peptide" evidence="1">
    <location>
        <begin position="1"/>
        <end position="18"/>
    </location>
</feature>
<dbReference type="AlphaFoldDB" id="Q30PM1"/>